<gene>
    <name evidence="2" type="ORF">LEA_02699</name>
</gene>
<reference evidence="2" key="1">
    <citation type="journal article" date="2013" name="Environ. Microbiol.">
        <title>Microbiota from the distal guts of lean and obese adolescents exhibit partial functional redundancy besides clear differences in community structure.</title>
        <authorList>
            <person name="Ferrer M."/>
            <person name="Ruiz A."/>
            <person name="Lanza F."/>
            <person name="Haange S.B."/>
            <person name="Oberbach A."/>
            <person name="Till H."/>
            <person name="Bargiela R."/>
            <person name="Campoy C."/>
            <person name="Segura M.T."/>
            <person name="Richter M."/>
            <person name="von Bergen M."/>
            <person name="Seifert J."/>
            <person name="Suarez A."/>
        </authorList>
    </citation>
    <scope>NUCLEOTIDE SEQUENCE</scope>
</reference>
<accession>K1V5L0</accession>
<proteinExistence type="predicted"/>
<evidence type="ECO:0000256" key="1">
    <source>
        <dbReference type="SAM" id="MobiDB-lite"/>
    </source>
</evidence>
<name>K1V5L0_9ZZZZ</name>
<feature type="region of interest" description="Disordered" evidence="1">
    <location>
        <begin position="51"/>
        <end position="82"/>
    </location>
</feature>
<feature type="non-terminal residue" evidence="2">
    <location>
        <position position="1"/>
    </location>
</feature>
<feature type="compositionally biased region" description="Basic and acidic residues" evidence="1">
    <location>
        <begin position="66"/>
        <end position="82"/>
    </location>
</feature>
<dbReference type="AlphaFoldDB" id="K1V5L0"/>
<comment type="caution">
    <text evidence="2">The sequence shown here is derived from an EMBL/GenBank/DDBJ whole genome shotgun (WGS) entry which is preliminary data.</text>
</comment>
<organism evidence="2">
    <name type="scientific">human gut metagenome</name>
    <dbReference type="NCBI Taxonomy" id="408170"/>
    <lineage>
        <taxon>unclassified sequences</taxon>
        <taxon>metagenomes</taxon>
        <taxon>organismal metagenomes</taxon>
    </lineage>
</organism>
<protein>
    <submittedName>
        <fullName evidence="2">Uncharacterized protein</fullName>
    </submittedName>
</protein>
<evidence type="ECO:0000313" key="2">
    <source>
        <dbReference type="EMBL" id="EKC79196.1"/>
    </source>
</evidence>
<sequence length="82" mass="9323">QKYGVDVSGFSFDKVCQMQAFGQKDPKELRSFIQDVKSAAYSIGKQVDRNLGKSEQEFMTDEFAIPEEKTEKPAKSKKSPER</sequence>
<dbReference type="EMBL" id="AJWY01001836">
    <property type="protein sequence ID" value="EKC79196.1"/>
    <property type="molecule type" value="Genomic_DNA"/>
</dbReference>